<reference evidence="2" key="1">
    <citation type="journal article" date="2019" name="Int. J. Syst. Evol. Microbiol.">
        <title>The Global Catalogue of Microorganisms (GCM) 10K type strain sequencing project: providing services to taxonomists for standard genome sequencing and annotation.</title>
        <authorList>
            <consortium name="The Broad Institute Genomics Platform"/>
            <consortium name="The Broad Institute Genome Sequencing Center for Infectious Disease"/>
            <person name="Wu L."/>
            <person name="Ma J."/>
        </authorList>
    </citation>
    <scope>NUCLEOTIDE SEQUENCE [LARGE SCALE GENOMIC DNA]</scope>
    <source>
        <strain evidence="2">CGMCC 4.7323</strain>
    </source>
</reference>
<keyword evidence="2" id="KW-1185">Reference proteome</keyword>
<proteinExistence type="predicted"/>
<name>A0ABQ2K0F2_9ACTN</name>
<evidence type="ECO:0000313" key="2">
    <source>
        <dbReference type="Proteomes" id="UP000600080"/>
    </source>
</evidence>
<dbReference type="EMBL" id="BMND01000041">
    <property type="protein sequence ID" value="GGN61418.1"/>
    <property type="molecule type" value="Genomic_DNA"/>
</dbReference>
<evidence type="ECO:0000313" key="1">
    <source>
        <dbReference type="EMBL" id="GGN61418.1"/>
    </source>
</evidence>
<gene>
    <name evidence="1" type="ORF">GCM10012285_60290</name>
</gene>
<dbReference type="Proteomes" id="UP000600080">
    <property type="component" value="Unassembled WGS sequence"/>
</dbReference>
<comment type="caution">
    <text evidence="1">The sequence shown here is derived from an EMBL/GenBank/DDBJ whole genome shotgun (WGS) entry which is preliminary data.</text>
</comment>
<protein>
    <submittedName>
        <fullName evidence="1">Uncharacterized protein</fullName>
    </submittedName>
</protein>
<organism evidence="1 2">
    <name type="scientific">Streptomyces kronopolitis</name>
    <dbReference type="NCBI Taxonomy" id="1612435"/>
    <lineage>
        <taxon>Bacteria</taxon>
        <taxon>Bacillati</taxon>
        <taxon>Actinomycetota</taxon>
        <taxon>Actinomycetes</taxon>
        <taxon>Kitasatosporales</taxon>
        <taxon>Streptomycetaceae</taxon>
        <taxon>Streptomyces</taxon>
    </lineage>
</organism>
<accession>A0ABQ2K0F2</accession>
<sequence length="261" mass="29565">MRGEPPSVMEVWYIFLVGWRGSGRQPTTTPPTYGTEGARMSFDEIQGELRTIRLEISPARPAQEPTCHLPEMDWEELAHALRALRADLVGEDLEESADDLFGGLFQVDDAADVDMWAGCDALPLESDADAAVRAEGERILRLALWEQEREQEQESARAAYCRTESRESYRAHCEEQWRRAEDWCRGNLLNHKATAKGINPRALFSGPATIAYARASEDLVRFWADVEQRLTFAQWDEMKRGTRTEAAERARQTAHNVLVAA</sequence>